<comment type="caution">
    <text evidence="1">The sequence shown here is derived from an EMBL/GenBank/DDBJ whole genome shotgun (WGS) entry which is preliminary data.</text>
</comment>
<dbReference type="EMBL" id="MU266344">
    <property type="protein sequence ID" value="KAH7929134.1"/>
    <property type="molecule type" value="Genomic_DNA"/>
</dbReference>
<evidence type="ECO:0000313" key="2">
    <source>
        <dbReference type="Proteomes" id="UP000790709"/>
    </source>
</evidence>
<evidence type="ECO:0000313" key="1">
    <source>
        <dbReference type="EMBL" id="KAH7929134.1"/>
    </source>
</evidence>
<accession>A0ACB8BUQ4</accession>
<gene>
    <name evidence="1" type="ORF">BV22DRAFT_1125913</name>
</gene>
<protein>
    <submittedName>
        <fullName evidence="1">Alcohol oxidase</fullName>
    </submittedName>
</protein>
<reference evidence="1" key="1">
    <citation type="journal article" date="2021" name="New Phytol.">
        <title>Evolutionary innovations through gain and loss of genes in the ectomycorrhizal Boletales.</title>
        <authorList>
            <person name="Wu G."/>
            <person name="Miyauchi S."/>
            <person name="Morin E."/>
            <person name="Kuo A."/>
            <person name="Drula E."/>
            <person name="Varga T."/>
            <person name="Kohler A."/>
            <person name="Feng B."/>
            <person name="Cao Y."/>
            <person name="Lipzen A."/>
            <person name="Daum C."/>
            <person name="Hundley H."/>
            <person name="Pangilinan J."/>
            <person name="Johnson J."/>
            <person name="Barry K."/>
            <person name="LaButti K."/>
            <person name="Ng V."/>
            <person name="Ahrendt S."/>
            <person name="Min B."/>
            <person name="Choi I.G."/>
            <person name="Park H."/>
            <person name="Plett J.M."/>
            <person name="Magnuson J."/>
            <person name="Spatafora J.W."/>
            <person name="Nagy L.G."/>
            <person name="Henrissat B."/>
            <person name="Grigoriev I.V."/>
            <person name="Yang Z.L."/>
            <person name="Xu J."/>
            <person name="Martin F.M."/>
        </authorList>
    </citation>
    <scope>NUCLEOTIDE SEQUENCE</scope>
    <source>
        <strain evidence="1">KUC20120723A-06</strain>
    </source>
</reference>
<name>A0ACB8BUQ4_9AGAM</name>
<keyword evidence="2" id="KW-1185">Reference proteome</keyword>
<organism evidence="1 2">
    <name type="scientific">Leucogyrophana mollusca</name>
    <dbReference type="NCBI Taxonomy" id="85980"/>
    <lineage>
        <taxon>Eukaryota</taxon>
        <taxon>Fungi</taxon>
        <taxon>Dikarya</taxon>
        <taxon>Basidiomycota</taxon>
        <taxon>Agaricomycotina</taxon>
        <taxon>Agaricomycetes</taxon>
        <taxon>Agaricomycetidae</taxon>
        <taxon>Boletales</taxon>
        <taxon>Boletales incertae sedis</taxon>
        <taxon>Leucogyrophana</taxon>
    </lineage>
</organism>
<proteinExistence type="predicted"/>
<sequence>MSFADITRVAGQSFDFIIIGGGTSGLCVAARLSENPKVSVVVLEAGQANLADPLIMTPGGFLGQIGNPHYDWMRKTVPQKTNGGAEYIINSGKGLGGSSRMNFLSWNKPVREDMDAWEKLGNPGWNWDSFVDYSKKSEQYIPKRGYDVTTKNEQELYGECGPLKVSFPAEIWEGSAYVLKVLEALGIPILDYPVPGEAHGAGISLSTIDPATQSRSYAVTDYLLPNADRPNLVVLTGARAQKIIVAADQNLLSASGVRFTHNNSIYEVYATLEVILCAGALSSPSLLELSGIGDRSILEPLGIDVKLHLPGVGRNLQEHITHMGACFELKQDTDILTYDLTRDPAYVGKHGQTHQQRYRDPLALALPSTLAFLPVQKFSARADIITDHQVEKLKRSSAAAMTVDLVEQYEIQLDFLRNPRIPECEIITFPGFFGYGKFAPAEGKRYFTLMPTLLHPWSRGTVHVNSEDPDAHPCIDPHYLEEELDLELMVDIVKYVRSLGQMTPLKEIIAVEAVPGPTVVSDDDVRSYIKSGIKSTWHTMGTLSMLPLDRNGVVDHQLRVYGTTNIRVADLSIAPMQVSSHTQSVVYAIAERAADIIRADHPQ</sequence>
<dbReference type="Proteomes" id="UP000790709">
    <property type="component" value="Unassembled WGS sequence"/>
</dbReference>